<dbReference type="AlphaFoldDB" id="A0AAI9V584"/>
<dbReference type="EMBL" id="MPDP01000212">
    <property type="protein sequence ID" value="KAK1471096.1"/>
    <property type="molecule type" value="Genomic_DNA"/>
</dbReference>
<reference evidence="2" key="1">
    <citation type="submission" date="2016-11" db="EMBL/GenBank/DDBJ databases">
        <title>The genome sequence of Colletotrichum cuscutae.</title>
        <authorList>
            <person name="Baroncelli R."/>
        </authorList>
    </citation>
    <scope>NUCLEOTIDE SEQUENCE</scope>
    <source>
        <strain evidence="2">IMI 304802</strain>
    </source>
</reference>
<evidence type="ECO:0000313" key="2">
    <source>
        <dbReference type="EMBL" id="KAK1471096.1"/>
    </source>
</evidence>
<evidence type="ECO:0000259" key="1">
    <source>
        <dbReference type="Pfam" id="PF12417"/>
    </source>
</evidence>
<accession>A0AAI9V584</accession>
<dbReference type="Pfam" id="PF12417">
    <property type="entry name" value="DUF3669"/>
    <property type="match status" value="1"/>
</dbReference>
<gene>
    <name evidence="2" type="ORF">CCUS01_06210</name>
</gene>
<dbReference type="PANTHER" id="PTHR40780:SF3">
    <property type="entry name" value="DUF3669 DOMAIN-CONTAINING PROTEIN"/>
    <property type="match status" value="1"/>
</dbReference>
<sequence>MDEQTPQVFEFTIAHSTLPLEAIGKGFKWLCRSIANEYTMHRHIIRSLDSTSRVRLNVPHCEGFLKHDATTWDQMLPRFPAGYTGCNALISEKIPPLSRDVRKLLAHKFHPNVDADEIADSPTNSHCLARPYLGRRKLRNTDTNQDRPRLRFFSLRNFPLHADQMEILNLDLEGYAVAMAKALAFLHWSAKVDANDVEFVLANPRTCQSPPCEAPTTSSLGPVGFHSDEFGSHAMWSLDFDCCRMMAMDDNGIKQACRSFWRNDPYYPRPGSNNAKDQELWTAFRTHFLMASERILEGEEEDLRRLPLRLMECIEETKGRFTKETDIAEESKLLKENFKKFDFFAWGSLLTMRPLPAYFSRSLCSSRLPKAFEKRRAQSQSDDTAASSRAVSLEQAIIANLHLEERLEAETQGETIEVCLKRMLSTKSTISTASSFAKRQQAAVGVAANFREIGTGSIGKVFEHPGTTFAYKLPLTKQDDKLWNNYIMHKRIETAFNSLKFYPGQVEIPRCFWFCRIGSLIRPRHTVDYAGAN</sequence>
<feature type="domain" description="DUF3669" evidence="1">
    <location>
        <begin position="235"/>
        <end position="299"/>
    </location>
</feature>
<comment type="caution">
    <text evidence="2">The sequence shown here is derived from an EMBL/GenBank/DDBJ whole genome shotgun (WGS) entry which is preliminary data.</text>
</comment>
<proteinExistence type="predicted"/>
<organism evidence="2 3">
    <name type="scientific">Colletotrichum cuscutae</name>
    <dbReference type="NCBI Taxonomy" id="1209917"/>
    <lineage>
        <taxon>Eukaryota</taxon>
        <taxon>Fungi</taxon>
        <taxon>Dikarya</taxon>
        <taxon>Ascomycota</taxon>
        <taxon>Pezizomycotina</taxon>
        <taxon>Sordariomycetes</taxon>
        <taxon>Hypocreomycetidae</taxon>
        <taxon>Glomerellales</taxon>
        <taxon>Glomerellaceae</taxon>
        <taxon>Colletotrichum</taxon>
        <taxon>Colletotrichum acutatum species complex</taxon>
    </lineage>
</organism>
<dbReference type="InterPro" id="IPR022137">
    <property type="entry name" value="Znf_prot_DUF3669"/>
</dbReference>
<protein>
    <recommendedName>
        <fullName evidence="1">DUF3669 domain-containing protein</fullName>
    </recommendedName>
</protein>
<keyword evidence="3" id="KW-1185">Reference proteome</keyword>
<dbReference type="Proteomes" id="UP001239213">
    <property type="component" value="Unassembled WGS sequence"/>
</dbReference>
<evidence type="ECO:0000313" key="3">
    <source>
        <dbReference type="Proteomes" id="UP001239213"/>
    </source>
</evidence>
<dbReference type="PANTHER" id="PTHR40780">
    <property type="entry name" value="DUF3669 DOMAIN-CONTAINING PROTEIN"/>
    <property type="match status" value="1"/>
</dbReference>
<name>A0AAI9V584_9PEZI</name>